<organism evidence="2 3">
    <name type="scientific">Passalora fulva</name>
    <name type="common">Tomato leaf mold</name>
    <name type="synonym">Cladosporium fulvum</name>
    <dbReference type="NCBI Taxonomy" id="5499"/>
    <lineage>
        <taxon>Eukaryota</taxon>
        <taxon>Fungi</taxon>
        <taxon>Dikarya</taxon>
        <taxon>Ascomycota</taxon>
        <taxon>Pezizomycotina</taxon>
        <taxon>Dothideomycetes</taxon>
        <taxon>Dothideomycetidae</taxon>
        <taxon>Mycosphaerellales</taxon>
        <taxon>Mycosphaerellaceae</taxon>
        <taxon>Fulvia</taxon>
    </lineage>
</organism>
<dbReference type="OrthoDB" id="4232400at2759"/>
<dbReference type="GeneID" id="71990491"/>
<dbReference type="Pfam" id="PF22936">
    <property type="entry name" value="Pol_BBD"/>
    <property type="match status" value="1"/>
</dbReference>
<dbReference type="PANTHER" id="PTHR40628">
    <property type="entry name" value="CHROMO DOMAIN-CONTAINING PROTEIN"/>
    <property type="match status" value="1"/>
</dbReference>
<keyword evidence="3" id="KW-1185">Reference proteome</keyword>
<dbReference type="KEGG" id="ffu:CLAFUR5_10613"/>
<evidence type="ECO:0000313" key="2">
    <source>
        <dbReference type="EMBL" id="UJO19551.1"/>
    </source>
</evidence>
<dbReference type="RefSeq" id="XP_047763917.1">
    <property type="nucleotide sequence ID" value="XM_047909761.1"/>
</dbReference>
<evidence type="ECO:0000313" key="3">
    <source>
        <dbReference type="Proteomes" id="UP000756132"/>
    </source>
</evidence>
<name>A0A9Q8PBR3_PASFU</name>
<dbReference type="OMA" id="AKDRCWF"/>
<gene>
    <name evidence="2" type="ORF">CLAFUR5_10613</name>
</gene>
<reference evidence="2" key="2">
    <citation type="journal article" date="2022" name="Microb. Genom.">
        <title>A chromosome-scale genome assembly of the tomato pathogen Cladosporium fulvum reveals a compartmentalized genome architecture and the presence of a dispensable chromosome.</title>
        <authorList>
            <person name="Zaccaron A.Z."/>
            <person name="Chen L.H."/>
            <person name="Samaras A."/>
            <person name="Stergiopoulos I."/>
        </authorList>
    </citation>
    <scope>NUCLEOTIDE SEQUENCE</scope>
    <source>
        <strain evidence="2">Race5_Kim</strain>
    </source>
</reference>
<proteinExistence type="predicted"/>
<dbReference type="Proteomes" id="UP000756132">
    <property type="component" value="Chromosome 7"/>
</dbReference>
<dbReference type="InterPro" id="IPR054722">
    <property type="entry name" value="PolX-like_BBD"/>
</dbReference>
<sequence>MPPTGDAYEIDWVLSNTSNIHIANHRDWFTNYAPIETFFEHAYASSSNIKALGIGTVQLEVRTHRSKDEYRTLTLQNVLYCPTANCNVIGEPIFDTFPQWSMHDLRTDDGEIGMIFDIIRGLSGEAVRQKVWLKGHRQGISNHDPNTVDAISAIWSDEEISRCQKELEVRSQAQKAARQSRAAAEQEEEQRYTEVERQWLKEHYRSEFFFLRDHGLSVYEEGERDEGRDILRALMERDPAGHVCKRRRVGG</sequence>
<dbReference type="EMBL" id="CP090169">
    <property type="protein sequence ID" value="UJO19551.1"/>
    <property type="molecule type" value="Genomic_DNA"/>
</dbReference>
<reference evidence="2" key="1">
    <citation type="submission" date="2021-12" db="EMBL/GenBank/DDBJ databases">
        <authorList>
            <person name="Zaccaron A."/>
            <person name="Stergiopoulos I."/>
        </authorList>
    </citation>
    <scope>NUCLEOTIDE SEQUENCE</scope>
    <source>
        <strain evidence="2">Race5_Kim</strain>
    </source>
</reference>
<evidence type="ECO:0000259" key="1">
    <source>
        <dbReference type="Pfam" id="PF22936"/>
    </source>
</evidence>
<feature type="domain" description="Retrovirus-related Pol polyprotein from transposon TNT 1-94-like beta-barrel" evidence="1">
    <location>
        <begin position="12"/>
        <end position="89"/>
    </location>
</feature>
<dbReference type="PANTHER" id="PTHR40628:SF1">
    <property type="entry name" value="CHROMO DOMAIN-CONTAINING PROTEIN"/>
    <property type="match status" value="1"/>
</dbReference>
<protein>
    <recommendedName>
        <fullName evidence="1">Retrovirus-related Pol polyprotein from transposon TNT 1-94-like beta-barrel domain-containing protein</fullName>
    </recommendedName>
</protein>
<accession>A0A9Q8PBR3</accession>
<dbReference type="AlphaFoldDB" id="A0A9Q8PBR3"/>